<dbReference type="PRINTS" id="PR00722">
    <property type="entry name" value="CHYMOTRYPSIN"/>
</dbReference>
<evidence type="ECO:0000256" key="4">
    <source>
        <dbReference type="ARBA" id="ARBA00022825"/>
    </source>
</evidence>
<reference evidence="10" key="1">
    <citation type="submission" date="2025-08" db="UniProtKB">
        <authorList>
            <consortium name="RefSeq"/>
        </authorList>
    </citation>
    <scope>IDENTIFICATION</scope>
</reference>
<dbReference type="GeneID" id="110991218"/>
<sequence length="438" mass="49483">MFGGPIGLQQHWSLSRGLAVLLLCVQYAGLATAWRVGDTDPAGTLLSDPQSPMEDEHSLGYRQPNTIPYYGLIKRKPAPPRQPTTYDILQHALWDEKMADESEDIDGYEARKWGYLQSRVNNNFLQRTIGYVLNGIEAEGDEHRAVGDYGLGDGTIDIQQRSSLPETCGRRDMEPSMTKRVVLGRKAREGRWPWLVQLSEMGAPQPYCGGTLLSGEFVLTAAHCFDRHDPNDVVVILGDRDRLTKEGTEQRFRIDCVYIHEAYIPRGDYKDDVALIRLKTDRRKVKMGPAVHPVCLPPPQRPGQPDMFKAGDRCFVVGWGFTDPLTYFNSQHPAVLHEARLPILPPKSCRNAYGSLYTDNMVCAGYMTGDHRTDACKGDSGGPLMCRERSGRWVVWGIVSWGHNYFCNGSPDKPIPTVYTKVENYLPWLRRRLRLKQC</sequence>
<evidence type="ECO:0000256" key="2">
    <source>
        <dbReference type="ARBA" id="ARBA00022729"/>
    </source>
</evidence>
<accession>A0A8B8A7Z0</accession>
<evidence type="ECO:0000256" key="1">
    <source>
        <dbReference type="ARBA" id="ARBA00022670"/>
    </source>
</evidence>
<dbReference type="PROSITE" id="PS50240">
    <property type="entry name" value="TRYPSIN_DOM"/>
    <property type="match status" value="1"/>
</dbReference>
<dbReference type="InterPro" id="IPR001314">
    <property type="entry name" value="Peptidase_S1A"/>
</dbReference>
<dbReference type="Gene3D" id="2.40.10.10">
    <property type="entry name" value="Trypsin-like serine proteases"/>
    <property type="match status" value="1"/>
</dbReference>
<dbReference type="Pfam" id="PF00089">
    <property type="entry name" value="Trypsin"/>
    <property type="match status" value="1"/>
</dbReference>
<dbReference type="KEGG" id="aplc:110991218"/>
<evidence type="ECO:0000256" key="3">
    <source>
        <dbReference type="ARBA" id="ARBA00022801"/>
    </source>
</evidence>
<dbReference type="PROSITE" id="PS00135">
    <property type="entry name" value="TRYPSIN_SER"/>
    <property type="match status" value="1"/>
</dbReference>
<organism evidence="9 10">
    <name type="scientific">Acanthaster planci</name>
    <name type="common">Crown-of-thorns starfish</name>
    <dbReference type="NCBI Taxonomy" id="133434"/>
    <lineage>
        <taxon>Eukaryota</taxon>
        <taxon>Metazoa</taxon>
        <taxon>Echinodermata</taxon>
        <taxon>Eleutherozoa</taxon>
        <taxon>Asterozoa</taxon>
        <taxon>Asteroidea</taxon>
        <taxon>Valvatacea</taxon>
        <taxon>Valvatida</taxon>
        <taxon>Acanthasteridae</taxon>
        <taxon>Acanthaster</taxon>
    </lineage>
</organism>
<keyword evidence="2 7" id="KW-0732">Signal</keyword>
<dbReference type="SMART" id="SM00020">
    <property type="entry name" value="Tryp_SPc"/>
    <property type="match status" value="1"/>
</dbReference>
<dbReference type="Proteomes" id="UP000694845">
    <property type="component" value="Unplaced"/>
</dbReference>
<feature type="domain" description="Peptidase S1" evidence="8">
    <location>
        <begin position="181"/>
        <end position="434"/>
    </location>
</feature>
<dbReference type="InterPro" id="IPR043504">
    <property type="entry name" value="Peptidase_S1_PA_chymotrypsin"/>
</dbReference>
<dbReference type="InterPro" id="IPR033116">
    <property type="entry name" value="TRYPSIN_SER"/>
</dbReference>
<evidence type="ECO:0000256" key="5">
    <source>
        <dbReference type="ARBA" id="ARBA00023157"/>
    </source>
</evidence>
<keyword evidence="1 6" id="KW-0645">Protease</keyword>
<dbReference type="FunFam" id="2.40.10.10:FF:000120">
    <property type="entry name" value="Putative serine protease"/>
    <property type="match status" value="1"/>
</dbReference>
<evidence type="ECO:0000256" key="7">
    <source>
        <dbReference type="SAM" id="SignalP"/>
    </source>
</evidence>
<feature type="chain" id="PRO_5034234187" evidence="7">
    <location>
        <begin position="34"/>
        <end position="438"/>
    </location>
</feature>
<dbReference type="InterPro" id="IPR050127">
    <property type="entry name" value="Serine_Proteases_S1"/>
</dbReference>
<name>A0A8B8A7Z0_ACAPL</name>
<dbReference type="RefSeq" id="XP_022112181.1">
    <property type="nucleotide sequence ID" value="XM_022256489.1"/>
</dbReference>
<dbReference type="GO" id="GO:0005615">
    <property type="term" value="C:extracellular space"/>
    <property type="evidence" value="ECO:0007669"/>
    <property type="project" value="TreeGrafter"/>
</dbReference>
<dbReference type="PANTHER" id="PTHR24264">
    <property type="entry name" value="TRYPSIN-RELATED"/>
    <property type="match status" value="1"/>
</dbReference>
<evidence type="ECO:0000313" key="9">
    <source>
        <dbReference type="Proteomes" id="UP000694845"/>
    </source>
</evidence>
<keyword evidence="9" id="KW-1185">Reference proteome</keyword>
<keyword evidence="3 6" id="KW-0378">Hydrolase</keyword>
<dbReference type="InterPro" id="IPR009003">
    <property type="entry name" value="Peptidase_S1_PA"/>
</dbReference>
<dbReference type="PANTHER" id="PTHR24264:SF54">
    <property type="entry name" value="PEPTIDASE S1 DOMAIN-CONTAINING PROTEIN"/>
    <property type="match status" value="1"/>
</dbReference>
<feature type="signal peptide" evidence="7">
    <location>
        <begin position="1"/>
        <end position="33"/>
    </location>
</feature>
<evidence type="ECO:0000259" key="8">
    <source>
        <dbReference type="PROSITE" id="PS50240"/>
    </source>
</evidence>
<proteinExistence type="predicted"/>
<dbReference type="GO" id="GO:0006508">
    <property type="term" value="P:proteolysis"/>
    <property type="evidence" value="ECO:0007669"/>
    <property type="project" value="UniProtKB-KW"/>
</dbReference>
<dbReference type="CDD" id="cd00190">
    <property type="entry name" value="Tryp_SPc"/>
    <property type="match status" value="1"/>
</dbReference>
<dbReference type="InterPro" id="IPR001254">
    <property type="entry name" value="Trypsin_dom"/>
</dbReference>
<dbReference type="SUPFAM" id="SSF50494">
    <property type="entry name" value="Trypsin-like serine proteases"/>
    <property type="match status" value="1"/>
</dbReference>
<keyword evidence="4 6" id="KW-0720">Serine protease</keyword>
<dbReference type="OMA" id="IHEAYIP"/>
<dbReference type="OrthoDB" id="10004439at2759"/>
<protein>
    <submittedName>
        <fullName evidence="10">Neurotrypsin-like</fullName>
    </submittedName>
</protein>
<keyword evidence="5" id="KW-1015">Disulfide bond</keyword>
<gene>
    <name evidence="10" type="primary">LOC110991218</name>
</gene>
<dbReference type="InterPro" id="IPR018114">
    <property type="entry name" value="TRYPSIN_HIS"/>
</dbReference>
<dbReference type="GO" id="GO:0004252">
    <property type="term" value="F:serine-type endopeptidase activity"/>
    <property type="evidence" value="ECO:0007669"/>
    <property type="project" value="InterPro"/>
</dbReference>
<evidence type="ECO:0000256" key="6">
    <source>
        <dbReference type="RuleBase" id="RU363034"/>
    </source>
</evidence>
<dbReference type="AlphaFoldDB" id="A0A8B8A7Z0"/>
<evidence type="ECO:0000313" key="10">
    <source>
        <dbReference type="RefSeq" id="XP_022112181.1"/>
    </source>
</evidence>
<dbReference type="PROSITE" id="PS00134">
    <property type="entry name" value="TRYPSIN_HIS"/>
    <property type="match status" value="1"/>
</dbReference>